<dbReference type="AlphaFoldDB" id="A0A845GHA3"/>
<proteinExistence type="predicted"/>
<evidence type="ECO:0000313" key="1">
    <source>
        <dbReference type="EMBL" id="MYM92089.1"/>
    </source>
</evidence>
<gene>
    <name evidence="1" type="ORF">GTP91_33600</name>
</gene>
<organism evidence="1 2">
    <name type="scientific">Duganella vulcania</name>
    <dbReference type="NCBI Taxonomy" id="2692166"/>
    <lineage>
        <taxon>Bacteria</taxon>
        <taxon>Pseudomonadati</taxon>
        <taxon>Pseudomonadota</taxon>
        <taxon>Betaproteobacteria</taxon>
        <taxon>Burkholderiales</taxon>
        <taxon>Oxalobacteraceae</taxon>
        <taxon>Telluria group</taxon>
        <taxon>Duganella</taxon>
    </lineage>
</organism>
<dbReference type="EMBL" id="WWCW01000412">
    <property type="protein sequence ID" value="MYM92089.1"/>
    <property type="molecule type" value="Genomic_DNA"/>
</dbReference>
<evidence type="ECO:0000313" key="2">
    <source>
        <dbReference type="Proteomes" id="UP000470302"/>
    </source>
</evidence>
<reference evidence="1 2" key="1">
    <citation type="submission" date="2020-01" db="EMBL/GenBank/DDBJ databases">
        <title>Novel species isolated from a subtropical stream in China.</title>
        <authorList>
            <person name="Lu H."/>
        </authorList>
    </citation>
    <scope>NUCLEOTIDE SEQUENCE [LARGE SCALE GENOMIC DNA]</scope>
    <source>
        <strain evidence="1 2">FT82W</strain>
    </source>
</reference>
<dbReference type="RefSeq" id="WP_161100581.1">
    <property type="nucleotide sequence ID" value="NZ_WWCW01000412.1"/>
</dbReference>
<accession>A0A845GHA3</accession>
<name>A0A845GHA3_9BURK</name>
<sequence length="185" mass="19540">TAFAALAQLRPLRQAVADGEIELDAFAADCVALVAPMPRGGAGFVKSVYFTTRGTQLMRLLYGLLLLAATARLHGYEGPLAWISFPVSLLEHGQEARIRALLAQIETLPEAPLARAVSVVFDDGGPAPEGAPLIHIGTGYPYRLAPLHQRVDAYEVHHGLPLICVPSRAASSLTLTISPCPGGIA</sequence>
<feature type="non-terminal residue" evidence="1">
    <location>
        <position position="1"/>
    </location>
</feature>
<dbReference type="Proteomes" id="UP000470302">
    <property type="component" value="Unassembled WGS sequence"/>
</dbReference>
<comment type="caution">
    <text evidence="1">The sequence shown here is derived from an EMBL/GenBank/DDBJ whole genome shotgun (WGS) entry which is preliminary data.</text>
</comment>
<protein>
    <submittedName>
        <fullName evidence="1">Uncharacterized protein</fullName>
    </submittedName>
</protein>